<reference evidence="2" key="2">
    <citation type="submission" date="2025-09" db="UniProtKB">
        <authorList>
            <consortium name="Ensembl"/>
        </authorList>
    </citation>
    <scope>IDENTIFICATION</scope>
</reference>
<evidence type="ECO:0000313" key="3">
    <source>
        <dbReference type="Proteomes" id="UP000694388"/>
    </source>
</evidence>
<dbReference type="Proteomes" id="UP000694388">
    <property type="component" value="Unplaced"/>
</dbReference>
<evidence type="ECO:0000256" key="1">
    <source>
        <dbReference type="SAM" id="Phobius"/>
    </source>
</evidence>
<dbReference type="AlphaFoldDB" id="A0A8C4NF36"/>
<protein>
    <recommendedName>
        <fullName evidence="4">Reverse transcriptase domain-containing protein</fullName>
    </recommendedName>
</protein>
<dbReference type="GeneTree" id="ENSGT01060000248530"/>
<dbReference type="PANTHER" id="PTHR33332">
    <property type="entry name" value="REVERSE TRANSCRIPTASE DOMAIN-CONTAINING PROTEIN"/>
    <property type="match status" value="1"/>
</dbReference>
<feature type="transmembrane region" description="Helical" evidence="1">
    <location>
        <begin position="12"/>
        <end position="31"/>
    </location>
</feature>
<accession>A0A8C4NF36</accession>
<dbReference type="Ensembl" id="ENSEBUT00000006262.1">
    <property type="protein sequence ID" value="ENSEBUP00000005817.1"/>
    <property type="gene ID" value="ENSEBUG00000003916.1"/>
</dbReference>
<evidence type="ECO:0008006" key="4">
    <source>
        <dbReference type="Google" id="ProtNLM"/>
    </source>
</evidence>
<keyword evidence="1" id="KW-0812">Transmembrane</keyword>
<sequence length="343" mass="39459">MEFFHPLFLSRLEFHKVVFWALFFFCFFFFINDLSDWKILYLFADDSTLCRTISHSSDRQAAVSSLSVDLDRITNWFNTWNMSFNVDKSHTLTMSLQMDRLEPPPIYFLNNPLEEVLSFKILGFTICHDLSWESHNSNLASRASRRLGILSRAKSFLGPPELLTTYKAFVHSLMEYCSPLWAGAPASHLSRFHVVETKAFRIIAISRDEAESLGFLLSHCRQVGGVSIFYRLLSGLTPPPIPRSVCDMFPPYFRRALKVRQKLLLNYQNHESLLTFTLSFLVLPAFGINSLTLFNPILPSRRSKQLFTTIYHPPSKLSIFSTPVNPTQTHLLQIPCFPSSKSL</sequence>
<keyword evidence="3" id="KW-1185">Reference proteome</keyword>
<keyword evidence="1" id="KW-0472">Membrane</keyword>
<evidence type="ECO:0000313" key="2">
    <source>
        <dbReference type="Ensembl" id="ENSEBUP00000005817.1"/>
    </source>
</evidence>
<reference evidence="2" key="1">
    <citation type="submission" date="2025-08" db="UniProtKB">
        <authorList>
            <consortium name="Ensembl"/>
        </authorList>
    </citation>
    <scope>IDENTIFICATION</scope>
</reference>
<proteinExistence type="predicted"/>
<name>A0A8C4NF36_EPTBU</name>
<keyword evidence="1" id="KW-1133">Transmembrane helix</keyword>
<organism evidence="2 3">
    <name type="scientific">Eptatretus burgeri</name>
    <name type="common">Inshore hagfish</name>
    <dbReference type="NCBI Taxonomy" id="7764"/>
    <lineage>
        <taxon>Eukaryota</taxon>
        <taxon>Metazoa</taxon>
        <taxon>Chordata</taxon>
        <taxon>Craniata</taxon>
        <taxon>Vertebrata</taxon>
        <taxon>Cyclostomata</taxon>
        <taxon>Myxini</taxon>
        <taxon>Myxiniformes</taxon>
        <taxon>Myxinidae</taxon>
        <taxon>Eptatretinae</taxon>
        <taxon>Eptatretus</taxon>
    </lineage>
</organism>